<dbReference type="SUPFAM" id="SSF88713">
    <property type="entry name" value="Glycoside hydrolase/deacetylase"/>
    <property type="match status" value="1"/>
</dbReference>
<dbReference type="InterPro" id="IPR006879">
    <property type="entry name" value="YdjC-like"/>
</dbReference>
<evidence type="ECO:0000256" key="3">
    <source>
        <dbReference type="ARBA" id="ARBA00022801"/>
    </source>
</evidence>
<evidence type="ECO:0000313" key="7">
    <source>
        <dbReference type="Proteomes" id="UP000310016"/>
    </source>
</evidence>
<keyword evidence="2" id="KW-0479">Metal-binding</keyword>
<keyword evidence="4" id="KW-0460">Magnesium</keyword>
<dbReference type="Gene3D" id="3.20.20.370">
    <property type="entry name" value="Glycoside hydrolase/deacetylase"/>
    <property type="match status" value="1"/>
</dbReference>
<dbReference type="GO" id="GO:0016787">
    <property type="term" value="F:hydrolase activity"/>
    <property type="evidence" value="ECO:0007669"/>
    <property type="project" value="UniProtKB-KW"/>
</dbReference>
<keyword evidence="3" id="KW-0378">Hydrolase</keyword>
<evidence type="ECO:0000256" key="1">
    <source>
        <dbReference type="ARBA" id="ARBA00001946"/>
    </source>
</evidence>
<dbReference type="Pfam" id="PF04794">
    <property type="entry name" value="YdjC"/>
    <property type="match status" value="1"/>
</dbReference>
<dbReference type="Proteomes" id="UP000310016">
    <property type="component" value="Unassembled WGS sequence"/>
</dbReference>
<dbReference type="GO" id="GO:0046872">
    <property type="term" value="F:metal ion binding"/>
    <property type="evidence" value="ECO:0007669"/>
    <property type="project" value="UniProtKB-KW"/>
</dbReference>
<name>A0A4U0Q3K3_9NEIS</name>
<dbReference type="AlphaFoldDB" id="A0A4U0Q3K3"/>
<reference evidence="6 7" key="1">
    <citation type="submission" date="2019-04" db="EMBL/GenBank/DDBJ databases">
        <title>Chitiniphilus eburnea sp. nov., a novel chitinolytic bacterium isolated from aquaculture sludge.</title>
        <authorList>
            <person name="Sheng M."/>
        </authorList>
    </citation>
    <scope>NUCLEOTIDE SEQUENCE [LARGE SCALE GENOMIC DNA]</scope>
    <source>
        <strain evidence="6 7">HX-2-15</strain>
    </source>
</reference>
<dbReference type="PANTHER" id="PTHR31609:SF1">
    <property type="entry name" value="CARBOHYDRATE DEACETYLASE"/>
    <property type="match status" value="1"/>
</dbReference>
<dbReference type="RefSeq" id="WP_136772468.1">
    <property type="nucleotide sequence ID" value="NZ_CP156074.1"/>
</dbReference>
<comment type="cofactor">
    <cofactor evidence="1">
        <name>Mg(2+)</name>
        <dbReference type="ChEBI" id="CHEBI:18420"/>
    </cofactor>
</comment>
<keyword evidence="5" id="KW-0119">Carbohydrate metabolism</keyword>
<dbReference type="PANTHER" id="PTHR31609">
    <property type="entry name" value="YDJC DEACETYLASE FAMILY MEMBER"/>
    <property type="match status" value="1"/>
</dbReference>
<protein>
    <submittedName>
        <fullName evidence="6">ChbG/HpnK family deacetylase</fullName>
    </submittedName>
</protein>
<accession>A0A4U0Q3K3</accession>
<dbReference type="OrthoDB" id="9774177at2"/>
<evidence type="ECO:0000256" key="5">
    <source>
        <dbReference type="ARBA" id="ARBA00023277"/>
    </source>
</evidence>
<sequence>MSTLQEKLGFDVADRVLILHADDIGMCHATVTAWRALLDFGLLTSASVMTPCSWAPYAAEVAREYGERADLGVHLTLNSEFPRYRWSPLTGNAPDSGLVDAQGYCHPLAKHTHDQLDLAVVARELAAQVARAQALGIELTHIDSHMLTLCHPALVDLYFDLCRSHRLPPVLVDDAPALVKRCVIGTDWAEAIARKARAAADAGEIVLVDRWNVLPFNRVLTPQERLDWARGWLDECGAGVHCLVGHPADDTPELRALAPDWPTRVADRALLADAAFAAEIAQRGFKLVGMRALRDALRG</sequence>
<evidence type="ECO:0000256" key="4">
    <source>
        <dbReference type="ARBA" id="ARBA00022842"/>
    </source>
</evidence>
<keyword evidence="7" id="KW-1185">Reference proteome</keyword>
<dbReference type="InterPro" id="IPR011330">
    <property type="entry name" value="Glyco_hydro/deAcase_b/a-brl"/>
</dbReference>
<evidence type="ECO:0000313" key="6">
    <source>
        <dbReference type="EMBL" id="TJZ75555.1"/>
    </source>
</evidence>
<gene>
    <name evidence="6" type="ORF">FAZ21_06465</name>
</gene>
<proteinExistence type="predicted"/>
<dbReference type="GO" id="GO:0019213">
    <property type="term" value="F:deacetylase activity"/>
    <property type="evidence" value="ECO:0007669"/>
    <property type="project" value="TreeGrafter"/>
</dbReference>
<dbReference type="GO" id="GO:0005975">
    <property type="term" value="P:carbohydrate metabolic process"/>
    <property type="evidence" value="ECO:0007669"/>
    <property type="project" value="InterPro"/>
</dbReference>
<organism evidence="6 7">
    <name type="scientific">Chitiniphilus eburneus</name>
    <dbReference type="NCBI Taxonomy" id="2571148"/>
    <lineage>
        <taxon>Bacteria</taxon>
        <taxon>Pseudomonadati</taxon>
        <taxon>Pseudomonadota</taxon>
        <taxon>Betaproteobacteria</taxon>
        <taxon>Neisseriales</taxon>
        <taxon>Chitinibacteraceae</taxon>
        <taxon>Chitiniphilus</taxon>
    </lineage>
</organism>
<dbReference type="EMBL" id="SUMF01000004">
    <property type="protein sequence ID" value="TJZ75555.1"/>
    <property type="molecule type" value="Genomic_DNA"/>
</dbReference>
<comment type="caution">
    <text evidence="6">The sequence shown here is derived from an EMBL/GenBank/DDBJ whole genome shotgun (WGS) entry which is preliminary data.</text>
</comment>
<evidence type="ECO:0000256" key="2">
    <source>
        <dbReference type="ARBA" id="ARBA00022723"/>
    </source>
</evidence>